<evidence type="ECO:0000256" key="7">
    <source>
        <dbReference type="ARBA" id="ARBA00023242"/>
    </source>
</evidence>
<evidence type="ECO:0000259" key="11">
    <source>
        <dbReference type="PROSITE" id="PS51319"/>
    </source>
</evidence>
<dbReference type="SMART" id="SM00509">
    <property type="entry name" value="TFS2N"/>
    <property type="match status" value="1"/>
</dbReference>
<dbReference type="InterPro" id="IPR003617">
    <property type="entry name" value="TFIIS/CRSP70_N_sub"/>
</dbReference>
<feature type="compositionally biased region" description="Basic and acidic residues" evidence="10">
    <location>
        <begin position="259"/>
        <end position="268"/>
    </location>
</feature>
<dbReference type="PANTHER" id="PTHR15201:SF1">
    <property type="entry name" value="MEDIATOR OF RNA POLYMERASE II TRANSCRIPTION SUBUNIT 26"/>
    <property type="match status" value="1"/>
</dbReference>
<evidence type="ECO:0000256" key="4">
    <source>
        <dbReference type="ARBA" id="ARBA00023015"/>
    </source>
</evidence>
<dbReference type="OrthoDB" id="550309at2759"/>
<feature type="compositionally biased region" description="Basic and acidic residues" evidence="10">
    <location>
        <begin position="821"/>
        <end position="838"/>
    </location>
</feature>
<dbReference type="EnsemblMetazoa" id="SSS_8790s_mrna">
    <property type="protein sequence ID" value="KAF7494723.1"/>
    <property type="gene ID" value="SSS_8790"/>
</dbReference>
<reference evidence="12" key="2">
    <citation type="submission" date="2020-01" db="EMBL/GenBank/DDBJ databases">
        <authorList>
            <person name="Korhonen P.K.K."/>
            <person name="Guangxu M.G."/>
            <person name="Wang T.W."/>
            <person name="Stroehlein A.J.S."/>
            <person name="Young N.D."/>
            <person name="Ang C.-S.A."/>
            <person name="Fernando D.W.F."/>
            <person name="Lu H.L."/>
            <person name="Taylor S.T."/>
            <person name="Ehtesham M.E.M."/>
            <person name="Najaraj S.H.N."/>
            <person name="Harsha G.H.G."/>
            <person name="Madugundu A.M."/>
            <person name="Renuse S.R."/>
            <person name="Holt D.H."/>
            <person name="Pandey A.P."/>
            <person name="Papenfuss A.P."/>
            <person name="Gasser R.B.G."/>
            <person name="Fischer K.F."/>
        </authorList>
    </citation>
    <scope>NUCLEOTIDE SEQUENCE</scope>
    <source>
        <strain evidence="12">SSS_KF_BRIS2020</strain>
    </source>
</reference>
<comment type="similarity">
    <text evidence="2">Belongs to the Mediator complex subunit 26 family.</text>
</comment>
<dbReference type="Proteomes" id="UP000070412">
    <property type="component" value="Unassembled WGS sequence"/>
</dbReference>
<evidence type="ECO:0000256" key="8">
    <source>
        <dbReference type="ARBA" id="ARBA00031968"/>
    </source>
</evidence>
<keyword evidence="7 9" id="KW-0539">Nucleus</keyword>
<gene>
    <name evidence="12" type="ORF">SSS_8790</name>
</gene>
<keyword evidence="5" id="KW-0010">Activator</keyword>
<feature type="compositionally biased region" description="Basic and acidic residues" evidence="10">
    <location>
        <begin position="634"/>
        <end position="644"/>
    </location>
</feature>
<proteinExistence type="inferred from homology"/>
<name>A0A834RJ55_SARSC</name>
<dbReference type="PANTHER" id="PTHR15201">
    <property type="entry name" value="CRSP70"/>
    <property type="match status" value="1"/>
</dbReference>
<feature type="region of interest" description="Disordered" evidence="10">
    <location>
        <begin position="259"/>
        <end position="305"/>
    </location>
</feature>
<evidence type="ECO:0000313" key="12">
    <source>
        <dbReference type="EMBL" id="KAF7494723.1"/>
    </source>
</evidence>
<protein>
    <recommendedName>
        <fullName evidence="3">Mediator of RNA polymerase II transcription subunit 26</fullName>
    </recommendedName>
    <alternativeName>
        <fullName evidence="8">Mediator complex subunit 26</fullName>
    </alternativeName>
</protein>
<feature type="region of interest" description="Disordered" evidence="10">
    <location>
        <begin position="799"/>
        <end position="838"/>
    </location>
</feature>
<dbReference type="GO" id="GO:0003712">
    <property type="term" value="F:transcription coregulator activity"/>
    <property type="evidence" value="ECO:0007669"/>
    <property type="project" value="TreeGrafter"/>
</dbReference>
<dbReference type="InterPro" id="IPR017923">
    <property type="entry name" value="TFIIS_N"/>
</dbReference>
<feature type="domain" description="TFIIS N-terminal" evidence="11">
    <location>
        <begin position="9"/>
        <end position="86"/>
    </location>
</feature>
<feature type="compositionally biased region" description="Low complexity" evidence="10">
    <location>
        <begin position="516"/>
        <end position="529"/>
    </location>
</feature>
<evidence type="ECO:0000256" key="3">
    <source>
        <dbReference type="ARBA" id="ARBA00019686"/>
    </source>
</evidence>
<evidence type="ECO:0000256" key="1">
    <source>
        <dbReference type="ARBA" id="ARBA00004123"/>
    </source>
</evidence>
<dbReference type="GO" id="GO:0006357">
    <property type="term" value="P:regulation of transcription by RNA polymerase II"/>
    <property type="evidence" value="ECO:0007669"/>
    <property type="project" value="InterPro"/>
</dbReference>
<evidence type="ECO:0000256" key="2">
    <source>
        <dbReference type="ARBA" id="ARBA00009681"/>
    </source>
</evidence>
<dbReference type="AlphaFoldDB" id="A0A834RJ55"/>
<feature type="compositionally biased region" description="Polar residues" evidence="10">
    <location>
        <begin position="289"/>
        <end position="301"/>
    </location>
</feature>
<keyword evidence="6" id="KW-0804">Transcription</keyword>
<sequence length="935" mass="105864">MQQQSPVIELKDRLVRALDEHYNVEDIDEVNRIISILEKTTVTREDLEKTRLGKYINDLRKRTDDKELAKRAKRLIKTWRDLAVGQGSTAIAASSSSALTSPAIVQNHNSISPRPFNTVNGYHNCNSRNASLNDSLSVPINQQHPALIRVKNQHGQLVSPNEKNKLVVRSLSPSSSPINHSNHNKLSGQLRPQVQKIASPKTNNSLFQNSAINSLSPKGFRNNSCTKSTTSPSSSGLILNGTSPKLNSFKNLLNSYNRDGRTLQKSPEKLSISPKNNNSRCIPAPTFRNPDSQSSRQGSPNDSRDSAVTIATFNQYFDEDSNSSQHSSLSTDCGLRSEDSSTLTLPRRSRKKRNHGSDINNTDTLRENFNYVNNGGRKPQSTQNLIQKFNLKLDRNSINSSKNHQTYFSLSASSSPSSFSLTKENENSHKSAKNHSNHDKISNHRSTRNGFCSEENSLDSFESALQPDDIPYIRSQDHIDSKSQSNSDKFYFNDESFKGDLIVDSKKSSKSKSSKKSSNLSKSSSSSTNTISKIDQEIMNIYSKLPQINPDDFELMKRLQFNDESNDDASSESEDSKLVENFDHGNLDDSIIEDVNEFEKFDYDEEYEEEEDVVEIIEEELDVLGETEIEMDDSDGRSKESRINDDDDILVDQHTSFIPDSIKQDVEYDENKIELNNNQCDNKKCDTRKEEEKIRSENDSEMISISESSNNCDLKNNFQLDHIGDDHEDLLSTTNRLNHINDSVVNNDLITDNENDLENLDIEGSQFSENHFESISETNSHQVKMRFNDEEKFRISLVQSNQNDKKSETNIVDSVQIDGQNESKESNGEDLNTVKKGEEISNPSKNAVKVHKTITVRRLIKKKRKCSSFYKIKKSIVDRLANDHWQSYNGSYDKDNVWRDFSEMTSSYVLTGGENAGNRSDENVLHILPYVNCTW</sequence>
<evidence type="ECO:0000313" key="14">
    <source>
        <dbReference type="Proteomes" id="UP000070412"/>
    </source>
</evidence>
<evidence type="ECO:0000256" key="9">
    <source>
        <dbReference type="PROSITE-ProRule" id="PRU00649"/>
    </source>
</evidence>
<dbReference type="EMBL" id="WVUK01000052">
    <property type="protein sequence ID" value="KAF7494723.1"/>
    <property type="molecule type" value="Genomic_DNA"/>
</dbReference>
<feature type="region of interest" description="Disordered" evidence="10">
    <location>
        <begin position="413"/>
        <end position="453"/>
    </location>
</feature>
<reference evidence="14" key="1">
    <citation type="journal article" date="2020" name="PLoS Negl. Trop. Dis.">
        <title>High-quality nuclear genome for Sarcoptes scabiei-A critical resource for a neglected parasite.</title>
        <authorList>
            <person name="Korhonen P.K."/>
            <person name="Gasser R.B."/>
            <person name="Ma G."/>
            <person name="Wang T."/>
            <person name="Stroehlein A.J."/>
            <person name="Young N.D."/>
            <person name="Ang C.S."/>
            <person name="Fernando D.D."/>
            <person name="Lu H.C."/>
            <person name="Taylor S."/>
            <person name="Reynolds S.L."/>
            <person name="Mofiz E."/>
            <person name="Najaraj S.H."/>
            <person name="Gowda H."/>
            <person name="Madugundu A."/>
            <person name="Renuse S."/>
            <person name="Holt D."/>
            <person name="Pandey A."/>
            <person name="Papenfuss A.T."/>
            <person name="Fischer K."/>
        </authorList>
    </citation>
    <scope>NUCLEOTIDE SEQUENCE [LARGE SCALE GENOMIC DNA]</scope>
</reference>
<evidence type="ECO:0000256" key="10">
    <source>
        <dbReference type="SAM" id="MobiDB-lite"/>
    </source>
</evidence>
<reference evidence="13" key="3">
    <citation type="submission" date="2022-06" db="UniProtKB">
        <authorList>
            <consortium name="EnsemblMetazoa"/>
        </authorList>
    </citation>
    <scope>IDENTIFICATION</scope>
</reference>
<dbReference type="GO" id="GO:0070847">
    <property type="term" value="C:core mediator complex"/>
    <property type="evidence" value="ECO:0007669"/>
    <property type="project" value="TreeGrafter"/>
</dbReference>
<feature type="region of interest" description="Disordered" evidence="10">
    <location>
        <begin position="508"/>
        <end position="529"/>
    </location>
</feature>
<dbReference type="PROSITE" id="PS51319">
    <property type="entry name" value="TFIIS_N"/>
    <property type="match status" value="1"/>
</dbReference>
<keyword evidence="4" id="KW-0805">Transcription regulation</keyword>
<feature type="compositionally biased region" description="Polar residues" evidence="10">
    <location>
        <begin position="809"/>
        <end position="820"/>
    </location>
</feature>
<dbReference type="SUPFAM" id="SSF47676">
    <property type="entry name" value="Conserved domain common to transcription factors TFIIS, elongin A, CRSP70"/>
    <property type="match status" value="1"/>
</dbReference>
<feature type="compositionally biased region" description="Polar residues" evidence="10">
    <location>
        <begin position="322"/>
        <end position="331"/>
    </location>
</feature>
<feature type="region of interest" description="Disordered" evidence="10">
    <location>
        <begin position="171"/>
        <end position="190"/>
    </location>
</feature>
<dbReference type="GO" id="GO:0016592">
    <property type="term" value="C:mediator complex"/>
    <property type="evidence" value="ECO:0007669"/>
    <property type="project" value="InterPro"/>
</dbReference>
<dbReference type="GO" id="GO:0010628">
    <property type="term" value="P:positive regulation of gene expression"/>
    <property type="evidence" value="ECO:0007669"/>
    <property type="project" value="TreeGrafter"/>
</dbReference>
<keyword evidence="14" id="KW-1185">Reference proteome</keyword>
<feature type="region of interest" description="Disordered" evidence="10">
    <location>
        <begin position="622"/>
        <end position="644"/>
    </location>
</feature>
<feature type="region of interest" description="Disordered" evidence="10">
    <location>
        <begin position="319"/>
        <end position="382"/>
    </location>
</feature>
<evidence type="ECO:0000256" key="6">
    <source>
        <dbReference type="ARBA" id="ARBA00023163"/>
    </source>
</evidence>
<feature type="region of interest" description="Disordered" evidence="10">
    <location>
        <begin position="217"/>
        <end position="241"/>
    </location>
</feature>
<evidence type="ECO:0000256" key="5">
    <source>
        <dbReference type="ARBA" id="ARBA00023159"/>
    </source>
</evidence>
<dbReference type="InterPro" id="IPR042376">
    <property type="entry name" value="MED26"/>
</dbReference>
<dbReference type="Gene3D" id="1.20.930.10">
    <property type="entry name" value="Conserved domain common to transcription factors TFIIS, elongin A, CRSP70"/>
    <property type="match status" value="1"/>
</dbReference>
<feature type="compositionally biased region" description="Acidic residues" evidence="10">
    <location>
        <begin position="622"/>
        <end position="633"/>
    </location>
</feature>
<evidence type="ECO:0000313" key="13">
    <source>
        <dbReference type="EnsemblMetazoa" id="KAF7494723.1"/>
    </source>
</evidence>
<dbReference type="Pfam" id="PF08711">
    <property type="entry name" value="Med26"/>
    <property type="match status" value="1"/>
</dbReference>
<organism evidence="12">
    <name type="scientific">Sarcoptes scabiei</name>
    <name type="common">Itch mite</name>
    <name type="synonym">Acarus scabiei</name>
    <dbReference type="NCBI Taxonomy" id="52283"/>
    <lineage>
        <taxon>Eukaryota</taxon>
        <taxon>Metazoa</taxon>
        <taxon>Ecdysozoa</taxon>
        <taxon>Arthropoda</taxon>
        <taxon>Chelicerata</taxon>
        <taxon>Arachnida</taxon>
        <taxon>Acari</taxon>
        <taxon>Acariformes</taxon>
        <taxon>Sarcoptiformes</taxon>
        <taxon>Astigmata</taxon>
        <taxon>Psoroptidia</taxon>
        <taxon>Sarcoptoidea</taxon>
        <taxon>Sarcoptidae</taxon>
        <taxon>Sarcoptinae</taxon>
        <taxon>Sarcoptes</taxon>
    </lineage>
</organism>
<feature type="compositionally biased region" description="Low complexity" evidence="10">
    <location>
        <begin position="224"/>
        <end position="235"/>
    </location>
</feature>
<feature type="compositionally biased region" description="Low complexity" evidence="10">
    <location>
        <begin position="171"/>
        <end position="181"/>
    </location>
</feature>
<dbReference type="InterPro" id="IPR035441">
    <property type="entry name" value="TFIIS/LEDGF_dom_sf"/>
</dbReference>
<accession>A0A834RJ55</accession>
<comment type="subcellular location">
    <subcellularLocation>
        <location evidence="1 9">Nucleus</location>
    </subcellularLocation>
</comment>